<accession>A0ABP1PVN9</accession>
<feature type="compositionally biased region" description="Low complexity" evidence="1">
    <location>
        <begin position="87"/>
        <end position="99"/>
    </location>
</feature>
<reference evidence="2 3" key="1">
    <citation type="submission" date="2024-08" db="EMBL/GenBank/DDBJ databases">
        <authorList>
            <person name="Cucini C."/>
            <person name="Frati F."/>
        </authorList>
    </citation>
    <scope>NUCLEOTIDE SEQUENCE [LARGE SCALE GENOMIC DNA]</scope>
</reference>
<dbReference type="EMBL" id="CAXLJM020000013">
    <property type="protein sequence ID" value="CAL8079274.1"/>
    <property type="molecule type" value="Genomic_DNA"/>
</dbReference>
<name>A0ABP1PVN9_9HEXA</name>
<proteinExistence type="predicted"/>
<keyword evidence="3" id="KW-1185">Reference proteome</keyword>
<evidence type="ECO:0000313" key="2">
    <source>
        <dbReference type="EMBL" id="CAL8079274.1"/>
    </source>
</evidence>
<feature type="compositionally biased region" description="Polar residues" evidence="1">
    <location>
        <begin position="134"/>
        <end position="154"/>
    </location>
</feature>
<feature type="compositionally biased region" description="Polar residues" evidence="1">
    <location>
        <begin position="100"/>
        <end position="124"/>
    </location>
</feature>
<organism evidence="2 3">
    <name type="scientific">Orchesella dallaii</name>
    <dbReference type="NCBI Taxonomy" id="48710"/>
    <lineage>
        <taxon>Eukaryota</taxon>
        <taxon>Metazoa</taxon>
        <taxon>Ecdysozoa</taxon>
        <taxon>Arthropoda</taxon>
        <taxon>Hexapoda</taxon>
        <taxon>Collembola</taxon>
        <taxon>Entomobryomorpha</taxon>
        <taxon>Entomobryoidea</taxon>
        <taxon>Orchesellidae</taxon>
        <taxon>Orchesellinae</taxon>
        <taxon>Orchesella</taxon>
    </lineage>
</organism>
<dbReference type="Proteomes" id="UP001642540">
    <property type="component" value="Unassembled WGS sequence"/>
</dbReference>
<feature type="region of interest" description="Disordered" evidence="1">
    <location>
        <begin position="1"/>
        <end position="22"/>
    </location>
</feature>
<feature type="region of interest" description="Disordered" evidence="1">
    <location>
        <begin position="236"/>
        <end position="271"/>
    </location>
</feature>
<evidence type="ECO:0008006" key="4">
    <source>
        <dbReference type="Google" id="ProtNLM"/>
    </source>
</evidence>
<feature type="compositionally biased region" description="Polar residues" evidence="1">
    <location>
        <begin position="1"/>
        <end position="14"/>
    </location>
</feature>
<feature type="compositionally biased region" description="Basic and acidic residues" evidence="1">
    <location>
        <begin position="248"/>
        <end position="264"/>
    </location>
</feature>
<gene>
    <name evidence="2" type="ORF">ODALV1_LOCUS4326</name>
</gene>
<comment type="caution">
    <text evidence="2">The sequence shown here is derived from an EMBL/GenBank/DDBJ whole genome shotgun (WGS) entry which is preliminary data.</text>
</comment>
<feature type="region of interest" description="Disordered" evidence="1">
    <location>
        <begin position="84"/>
        <end position="156"/>
    </location>
</feature>
<evidence type="ECO:0000313" key="3">
    <source>
        <dbReference type="Proteomes" id="UP001642540"/>
    </source>
</evidence>
<protein>
    <recommendedName>
        <fullName evidence="4">CCHC-type domain-containing protein</fullName>
    </recommendedName>
</protein>
<sequence>MAPTPQETSKSPGSTIAPKGIKRERDLDAISLANPNFNAMNIIRVTAIHPRDADRRPPAPKVRKIEPPECKRESCMIRVKQEKDLLKASSSSESSDEAATGSQSNKAAKSRSCSNHSTFSNSRSPKWKGFRKNVTFSSTPSRNIRPSPSNQTISRPGPPHFCFNCKTFGHTKFICTSQWNYWWPKEMLNKHPWLHRRLSNLRILHQERHEDYDQYAMEIERDVEIAEGALIEKPNANRKQNTRYWNSGHERQSATRPSRSRERTSSQPNGAMMYSYDKQYLLSNNMPRKQLMKNLQDQINYLQSSLNFLRTQCNF</sequence>
<evidence type="ECO:0000256" key="1">
    <source>
        <dbReference type="SAM" id="MobiDB-lite"/>
    </source>
</evidence>